<evidence type="ECO:0000313" key="8">
    <source>
        <dbReference type="EMBL" id="QAR30198.1"/>
    </source>
</evidence>
<evidence type="ECO:0000256" key="3">
    <source>
        <dbReference type="ARBA" id="ARBA00022691"/>
    </source>
</evidence>
<dbReference type="SFLD" id="SFLDG01063">
    <property type="entry name" value="activating_enzymes__group_1"/>
    <property type="match status" value="1"/>
</dbReference>
<evidence type="ECO:0000256" key="7">
    <source>
        <dbReference type="PIRNR" id="PIRNR000368"/>
    </source>
</evidence>
<dbReference type="EMBL" id="CP035107">
    <property type="protein sequence ID" value="QAR30198.1"/>
    <property type="molecule type" value="Genomic_DNA"/>
</dbReference>
<dbReference type="Gene3D" id="3.20.20.70">
    <property type="entry name" value="Aldolase class I"/>
    <property type="match status" value="1"/>
</dbReference>
<proteinExistence type="inferred from homology"/>
<comment type="function">
    <text evidence="7">Activation of anaerobic ribonucleoside-triphosphate reductase under anaerobic conditions by generation of an organic free radical, using S-adenosylmethionine and reduced flavodoxin as cosubstrates to produce 5'-deoxy-adenosine.</text>
</comment>
<dbReference type="InterPro" id="IPR007197">
    <property type="entry name" value="rSAM"/>
</dbReference>
<keyword evidence="2" id="KW-0004">4Fe-4S</keyword>
<comment type="cofactor">
    <cofactor evidence="1">
        <name>[4Fe-4S] cluster</name>
        <dbReference type="ChEBI" id="CHEBI:49883"/>
    </cofactor>
</comment>
<reference evidence="8 9" key="1">
    <citation type="submission" date="2019-01" db="EMBL/GenBank/DDBJ databases">
        <title>Whole Genome of Ornithobacterium rhinotracheale FARPER-174b.</title>
        <authorList>
            <person name="Tataje-Lavanda L.A."/>
            <person name="Montalvan A."/>
            <person name="Montesinos R."/>
            <person name="Zimic M."/>
            <person name="Fernandez-Sanchez M."/>
            <person name="Fernandez-Diaz M."/>
        </authorList>
    </citation>
    <scope>NUCLEOTIDE SEQUENCE [LARGE SCALE GENOMIC DNA]</scope>
    <source>
        <strain evidence="8 9">FARPER-174b</strain>
    </source>
</reference>
<dbReference type="PIRSF" id="PIRSF000368">
    <property type="entry name" value="NrdG"/>
    <property type="match status" value="1"/>
</dbReference>
<dbReference type="PANTHER" id="PTHR30352">
    <property type="entry name" value="PYRUVATE FORMATE-LYASE-ACTIVATING ENZYME"/>
    <property type="match status" value="1"/>
</dbReference>
<dbReference type="EC" id="1.97.1.-" evidence="7"/>
<name>A0A410JQA4_ORNRH</name>
<dbReference type="GO" id="GO:0046872">
    <property type="term" value="F:metal ion binding"/>
    <property type="evidence" value="ECO:0007669"/>
    <property type="project" value="UniProtKB-KW"/>
</dbReference>
<sequence length="169" mass="18864">MTKEISVLKIIEGTCVDGVGFRTSIYAAGCGFRCKGCHNPQSWCIENGVWTPVEELLEIVAKNKFDDVTFSGGDPLFQVEGFSLLAKKIKAETGKNIWCYTGCTFEKIMQNPNLAQILPYIDVLVDGNFILKLKNEDSPFRGSENQRLINVPESLKRGEVIVLELDNEI</sequence>
<dbReference type="OrthoDB" id="9782387at2"/>
<dbReference type="SFLD" id="SFLDG01066">
    <property type="entry name" value="organic_radical-activating_enz"/>
    <property type="match status" value="1"/>
</dbReference>
<dbReference type="SFLD" id="SFLDS00029">
    <property type="entry name" value="Radical_SAM"/>
    <property type="match status" value="1"/>
</dbReference>
<dbReference type="PANTHER" id="PTHR30352:SF2">
    <property type="entry name" value="ANAEROBIC RIBONUCLEOSIDE-TRIPHOSPHATE REDUCTASE-ACTIVATING PROTEIN"/>
    <property type="match status" value="1"/>
</dbReference>
<dbReference type="Pfam" id="PF13353">
    <property type="entry name" value="Fer4_12"/>
    <property type="match status" value="1"/>
</dbReference>
<organism evidence="8 9">
    <name type="scientific">Ornithobacterium rhinotracheale</name>
    <dbReference type="NCBI Taxonomy" id="28251"/>
    <lineage>
        <taxon>Bacteria</taxon>
        <taxon>Pseudomonadati</taxon>
        <taxon>Bacteroidota</taxon>
        <taxon>Flavobacteriia</taxon>
        <taxon>Flavobacteriales</taxon>
        <taxon>Weeksellaceae</taxon>
        <taxon>Ornithobacterium</taxon>
    </lineage>
</organism>
<evidence type="ECO:0000256" key="1">
    <source>
        <dbReference type="ARBA" id="ARBA00001966"/>
    </source>
</evidence>
<accession>A0A410JQA4</accession>
<dbReference type="InterPro" id="IPR013785">
    <property type="entry name" value="Aldolase_TIM"/>
</dbReference>
<dbReference type="InterPro" id="IPR058240">
    <property type="entry name" value="rSAM_sf"/>
</dbReference>
<dbReference type="AlphaFoldDB" id="A0A410JQA4"/>
<dbReference type="InterPro" id="IPR034457">
    <property type="entry name" value="Organic_radical-activating"/>
</dbReference>
<dbReference type="SFLD" id="SFLDF00299">
    <property type="entry name" value="anaerobic_ribonucleoside-triph"/>
    <property type="match status" value="1"/>
</dbReference>
<evidence type="ECO:0000313" key="9">
    <source>
        <dbReference type="Proteomes" id="UP000287701"/>
    </source>
</evidence>
<evidence type="ECO:0000256" key="5">
    <source>
        <dbReference type="ARBA" id="ARBA00023004"/>
    </source>
</evidence>
<gene>
    <name evidence="8" type="primary">nrdG</name>
    <name evidence="8" type="ORF">EQP59_01900</name>
</gene>
<dbReference type="InterPro" id="IPR012837">
    <property type="entry name" value="NrdG"/>
</dbReference>
<dbReference type="GO" id="GO:0051539">
    <property type="term" value="F:4 iron, 4 sulfur cluster binding"/>
    <property type="evidence" value="ECO:0007669"/>
    <property type="project" value="UniProtKB-KW"/>
</dbReference>
<keyword evidence="4" id="KW-0479">Metal-binding</keyword>
<protein>
    <recommendedName>
        <fullName evidence="7">Anaerobic ribonucleoside-triphosphate reductase-activating protein</fullName>
        <ecNumber evidence="7">1.97.1.-</ecNumber>
    </recommendedName>
</protein>
<comment type="similarity">
    <text evidence="7">Belongs to the organic radical-activating enzymes family.</text>
</comment>
<evidence type="ECO:0000256" key="4">
    <source>
        <dbReference type="ARBA" id="ARBA00022723"/>
    </source>
</evidence>
<evidence type="ECO:0000256" key="6">
    <source>
        <dbReference type="ARBA" id="ARBA00023014"/>
    </source>
</evidence>
<dbReference type="SUPFAM" id="SSF102114">
    <property type="entry name" value="Radical SAM enzymes"/>
    <property type="match status" value="1"/>
</dbReference>
<dbReference type="GO" id="GO:0043365">
    <property type="term" value="F:[formate-C-acetyltransferase]-activating enzyme activity"/>
    <property type="evidence" value="ECO:0007669"/>
    <property type="project" value="InterPro"/>
</dbReference>
<dbReference type="RefSeq" id="WP_128500701.1">
    <property type="nucleotide sequence ID" value="NZ_CP035107.1"/>
</dbReference>
<keyword evidence="3" id="KW-0949">S-adenosyl-L-methionine</keyword>
<keyword evidence="7" id="KW-0560">Oxidoreductase</keyword>
<keyword evidence="5" id="KW-0408">Iron</keyword>
<dbReference type="NCBIfam" id="TIGR02491">
    <property type="entry name" value="NrdG"/>
    <property type="match status" value="1"/>
</dbReference>
<dbReference type="Proteomes" id="UP000287701">
    <property type="component" value="Chromosome"/>
</dbReference>
<evidence type="ECO:0000256" key="2">
    <source>
        <dbReference type="ARBA" id="ARBA00022485"/>
    </source>
</evidence>
<keyword evidence="6" id="KW-0411">Iron-sulfur</keyword>
<dbReference type="GO" id="GO:0004748">
    <property type="term" value="F:ribonucleoside-diphosphate reductase activity, thioredoxin disulfide as acceptor"/>
    <property type="evidence" value="ECO:0007669"/>
    <property type="project" value="TreeGrafter"/>
</dbReference>